<keyword evidence="2" id="KW-1185">Reference proteome</keyword>
<evidence type="ECO:0000313" key="2">
    <source>
        <dbReference type="Proteomes" id="UP000553034"/>
    </source>
</evidence>
<dbReference type="RefSeq" id="WP_183478135.1">
    <property type="nucleotide sequence ID" value="NZ_JACIFO010000010.1"/>
</dbReference>
<protein>
    <submittedName>
        <fullName evidence="1">Uncharacterized protein</fullName>
    </submittedName>
</protein>
<reference evidence="1 2" key="1">
    <citation type="submission" date="2020-08" db="EMBL/GenBank/DDBJ databases">
        <title>Genomic Encyclopedia of Type Strains, Phase IV (KMG-IV): sequencing the most valuable type-strain genomes for metagenomic binning, comparative biology and taxonomic classification.</title>
        <authorList>
            <person name="Goeker M."/>
        </authorList>
    </citation>
    <scope>NUCLEOTIDE SEQUENCE [LARGE SCALE GENOMIC DNA]</scope>
    <source>
        <strain evidence="1 2">DSM 29568</strain>
    </source>
</reference>
<sequence>MKTPAAVSQKKKSISNYKQFGIDIETLEDNKVKITQSRLINGFIFNQ</sequence>
<comment type="caution">
    <text evidence="1">The sequence shown here is derived from an EMBL/GenBank/DDBJ whole genome shotgun (WGS) entry which is preliminary data.</text>
</comment>
<name>A0A840ERY0_9FLAO</name>
<dbReference type="EMBL" id="JACIFO010000010">
    <property type="protein sequence ID" value="MBB4119791.1"/>
    <property type="molecule type" value="Genomic_DNA"/>
</dbReference>
<organism evidence="1 2">
    <name type="scientific">Mesonia hippocampi</name>
    <dbReference type="NCBI Taxonomy" id="1628250"/>
    <lineage>
        <taxon>Bacteria</taxon>
        <taxon>Pseudomonadati</taxon>
        <taxon>Bacteroidota</taxon>
        <taxon>Flavobacteriia</taxon>
        <taxon>Flavobacteriales</taxon>
        <taxon>Flavobacteriaceae</taxon>
        <taxon>Mesonia</taxon>
    </lineage>
</organism>
<dbReference type="AlphaFoldDB" id="A0A840ERY0"/>
<dbReference type="Proteomes" id="UP000553034">
    <property type="component" value="Unassembled WGS sequence"/>
</dbReference>
<gene>
    <name evidence="1" type="ORF">GGR32_002097</name>
</gene>
<proteinExistence type="predicted"/>
<evidence type="ECO:0000313" key="1">
    <source>
        <dbReference type="EMBL" id="MBB4119791.1"/>
    </source>
</evidence>
<accession>A0A840ERY0</accession>